<keyword evidence="1" id="KW-1133">Transmembrane helix</keyword>
<name>A0A3D9FUL1_9FLAO</name>
<reference evidence="2 3" key="1">
    <citation type="submission" date="2018-07" db="EMBL/GenBank/DDBJ databases">
        <title>Genomic Encyclopedia of Archaeal and Bacterial Type Strains, Phase II (KMG-II): from individual species to whole genera.</title>
        <authorList>
            <person name="Goeker M."/>
        </authorList>
    </citation>
    <scope>NUCLEOTIDE SEQUENCE [LARGE SCALE GENOMIC DNA]</scope>
    <source>
        <strain evidence="2 3">DSM 25795</strain>
    </source>
</reference>
<comment type="caution">
    <text evidence="2">The sequence shown here is derived from an EMBL/GenBank/DDBJ whole genome shotgun (WGS) entry which is preliminary data.</text>
</comment>
<sequence length="57" mass="6998">MVNYLRTFQASFELFTIYHEQYTIKKSWLVKLVWEFTRLIVVISLVIHFDLEVTPKY</sequence>
<evidence type="ECO:0000313" key="3">
    <source>
        <dbReference type="Proteomes" id="UP000257004"/>
    </source>
</evidence>
<keyword evidence="3" id="KW-1185">Reference proteome</keyword>
<protein>
    <submittedName>
        <fullName evidence="2">Uncharacterized protein</fullName>
    </submittedName>
</protein>
<organism evidence="2 3">
    <name type="scientific">Flavobacterium cutihirudinis</name>
    <dbReference type="NCBI Taxonomy" id="1265740"/>
    <lineage>
        <taxon>Bacteria</taxon>
        <taxon>Pseudomonadati</taxon>
        <taxon>Bacteroidota</taxon>
        <taxon>Flavobacteriia</taxon>
        <taxon>Flavobacteriales</taxon>
        <taxon>Flavobacteriaceae</taxon>
        <taxon>Flavobacterium</taxon>
    </lineage>
</organism>
<evidence type="ECO:0000313" key="2">
    <source>
        <dbReference type="EMBL" id="RED23629.1"/>
    </source>
</evidence>
<keyword evidence="1" id="KW-0472">Membrane</keyword>
<evidence type="ECO:0000256" key="1">
    <source>
        <dbReference type="SAM" id="Phobius"/>
    </source>
</evidence>
<dbReference type="AlphaFoldDB" id="A0A3D9FUL1"/>
<dbReference type="EMBL" id="QRDQ01000009">
    <property type="protein sequence ID" value="RED23629.1"/>
    <property type="molecule type" value="Genomic_DNA"/>
</dbReference>
<keyword evidence="1" id="KW-0812">Transmembrane</keyword>
<dbReference type="Proteomes" id="UP000257004">
    <property type="component" value="Unassembled WGS sequence"/>
</dbReference>
<accession>A0A3D9FUL1</accession>
<gene>
    <name evidence="2" type="ORF">BD847_2692</name>
</gene>
<proteinExistence type="predicted"/>
<feature type="transmembrane region" description="Helical" evidence="1">
    <location>
        <begin position="28"/>
        <end position="49"/>
    </location>
</feature>